<dbReference type="Proteomes" id="UP001224775">
    <property type="component" value="Unassembled WGS sequence"/>
</dbReference>
<feature type="chain" id="PRO_5042106944" evidence="2">
    <location>
        <begin position="33"/>
        <end position="638"/>
    </location>
</feature>
<keyword evidence="2" id="KW-0732">Signal</keyword>
<name>A0AAD8Y2F6_9STRA</name>
<proteinExistence type="predicted"/>
<feature type="signal peptide" evidence="2">
    <location>
        <begin position="1"/>
        <end position="32"/>
    </location>
</feature>
<gene>
    <name evidence="3" type="ORF">QTG54_010962</name>
</gene>
<evidence type="ECO:0000256" key="1">
    <source>
        <dbReference type="SAM" id="MobiDB-lite"/>
    </source>
</evidence>
<sequence length="638" mass="73477">MIRPNSHPYSFRAAKLFATYLVLFAATDVSSTGSPAAEGNLLPESMTNDKIHHQQHLVRELAENKQENNNDKQIDKEEDDEEQATANPTPKPTVSLSPSATPSSAPTANPSASPSSAPSAEPSPSPSSSPTLSSAPSSAPIPYSRPPRVDIRYVPWIDLPADIATTATLLNYTYETWNDYGANSIENLNWDRLSRNEKMYAAMLGYQRESWDCWQNHYQSLRWIDLDNEGIQSKQWWEALGWDISSWNKYDDPPASNDKYWYLLSEEERFAAAQLCYFKRTWDEAEVYVDGFPLEKPEYRYTNWFDLDVSVRRIASDGLKYSDFLWNVVGLHDSLEARDWKQLTPVEQKAARLLEFSQTSWDCWINNYRGYSWEELQLFGLDFFYSSLGWNDQSWAGLEEAPEKKSWKELNVEERRAAIELCYSFETWEGYDMTINYGPFPFAKPKRRYVEWADLPEVIQIIANGTLEYTEDKWNNLGSAKIETLGWDELTDEQQSDAVDLGFYKKTWDCFHSHYRSYDWNELSTSQQDIFRLLGWSESKWPNNETPSSYEKQWDQLSTTEQSVANAVCYFEHNWDRSNLKEEEIAISSGSNPMNPTQGFDASDISDVLNGRKNSANTSKRFTTSFIALSGLVCMAFM</sequence>
<feature type="compositionally biased region" description="Low complexity" evidence="1">
    <location>
        <begin position="128"/>
        <end position="142"/>
    </location>
</feature>
<comment type="caution">
    <text evidence="3">The sequence shown here is derived from an EMBL/GenBank/DDBJ whole genome shotgun (WGS) entry which is preliminary data.</text>
</comment>
<feature type="compositionally biased region" description="Low complexity" evidence="1">
    <location>
        <begin position="92"/>
        <end position="120"/>
    </location>
</feature>
<feature type="compositionally biased region" description="Basic and acidic residues" evidence="1">
    <location>
        <begin position="62"/>
        <end position="75"/>
    </location>
</feature>
<evidence type="ECO:0000256" key="2">
    <source>
        <dbReference type="SAM" id="SignalP"/>
    </source>
</evidence>
<evidence type="ECO:0000313" key="4">
    <source>
        <dbReference type="Proteomes" id="UP001224775"/>
    </source>
</evidence>
<keyword evidence="4" id="KW-1185">Reference proteome</keyword>
<evidence type="ECO:0000313" key="3">
    <source>
        <dbReference type="EMBL" id="KAK1738293.1"/>
    </source>
</evidence>
<dbReference type="AlphaFoldDB" id="A0AAD8Y2F6"/>
<organism evidence="3 4">
    <name type="scientific">Skeletonema marinoi</name>
    <dbReference type="NCBI Taxonomy" id="267567"/>
    <lineage>
        <taxon>Eukaryota</taxon>
        <taxon>Sar</taxon>
        <taxon>Stramenopiles</taxon>
        <taxon>Ochrophyta</taxon>
        <taxon>Bacillariophyta</taxon>
        <taxon>Coscinodiscophyceae</taxon>
        <taxon>Thalassiosirophycidae</taxon>
        <taxon>Thalassiosirales</taxon>
        <taxon>Skeletonemataceae</taxon>
        <taxon>Skeletonema</taxon>
        <taxon>Skeletonema marinoi-dohrnii complex</taxon>
    </lineage>
</organism>
<reference evidence="3" key="1">
    <citation type="submission" date="2023-06" db="EMBL/GenBank/DDBJ databases">
        <title>Survivors Of The Sea: Transcriptome response of Skeletonema marinoi to long-term dormancy.</title>
        <authorList>
            <person name="Pinder M.I.M."/>
            <person name="Kourtchenko O."/>
            <person name="Robertson E.K."/>
            <person name="Larsson T."/>
            <person name="Maumus F."/>
            <person name="Osuna-Cruz C.M."/>
            <person name="Vancaester E."/>
            <person name="Stenow R."/>
            <person name="Vandepoele K."/>
            <person name="Ploug H."/>
            <person name="Bruchert V."/>
            <person name="Godhe A."/>
            <person name="Topel M."/>
        </authorList>
    </citation>
    <scope>NUCLEOTIDE SEQUENCE</scope>
    <source>
        <strain evidence="3">R05AC</strain>
    </source>
</reference>
<accession>A0AAD8Y2F6</accession>
<dbReference type="EMBL" id="JATAAI010000021">
    <property type="protein sequence ID" value="KAK1738293.1"/>
    <property type="molecule type" value="Genomic_DNA"/>
</dbReference>
<protein>
    <submittedName>
        <fullName evidence="3">Uncharacterized protein</fullName>
    </submittedName>
</protein>
<feature type="region of interest" description="Disordered" evidence="1">
    <location>
        <begin position="62"/>
        <end position="144"/>
    </location>
</feature>